<dbReference type="EMBL" id="AP006493">
    <property type="protein sequence ID" value="BAM80450.1"/>
    <property type="molecule type" value="Genomic_DNA"/>
</dbReference>
<dbReference type="InterPro" id="IPR028994">
    <property type="entry name" value="Integrin_alpha_N"/>
</dbReference>
<keyword evidence="6 9" id="KW-0472">Membrane</keyword>
<comment type="subcellular location">
    <subcellularLocation>
        <location evidence="1">Membrane</location>
        <topology evidence="1">Single-pass type I membrane protein</topology>
    </subcellularLocation>
</comment>
<dbReference type="eggNOG" id="KOG4550">
    <property type="taxonomic scope" value="Eukaryota"/>
</dbReference>
<name>M1V5C9_CYAM1</name>
<evidence type="ECO:0000256" key="5">
    <source>
        <dbReference type="ARBA" id="ARBA00022989"/>
    </source>
</evidence>
<evidence type="ECO:0000256" key="7">
    <source>
        <dbReference type="ARBA" id="ARBA00023180"/>
    </source>
</evidence>
<keyword evidence="3 9" id="KW-0812">Transmembrane</keyword>
<evidence type="ECO:0000313" key="12">
    <source>
        <dbReference type="EMBL" id="BAM80450.1"/>
    </source>
</evidence>
<feature type="transmembrane region" description="Helical" evidence="9">
    <location>
        <begin position="576"/>
        <end position="599"/>
    </location>
</feature>
<dbReference type="KEGG" id="cme:CYME_CMK056C"/>
<dbReference type="InterPro" id="IPR024881">
    <property type="entry name" value="Tip"/>
</dbReference>
<dbReference type="OrthoDB" id="10022113at2759"/>
<dbReference type="HOGENOM" id="CLU_020272_1_0_1"/>
<evidence type="ECO:0000259" key="11">
    <source>
        <dbReference type="Pfam" id="PF23122"/>
    </source>
</evidence>
<keyword evidence="13" id="KW-1185">Reference proteome</keyword>
<reference evidence="12 13" key="2">
    <citation type="journal article" date="2007" name="BMC Biol.">
        <title>A 100%-complete sequence reveals unusually simple genomic features in the hot-spring red alga Cyanidioschyzon merolae.</title>
        <authorList>
            <person name="Nozaki H."/>
            <person name="Takano H."/>
            <person name="Misumi O."/>
            <person name="Terasawa K."/>
            <person name="Matsuzaki M."/>
            <person name="Maruyama S."/>
            <person name="Nishida K."/>
            <person name="Yagisawa F."/>
            <person name="Yoshida Y."/>
            <person name="Fujiwara T."/>
            <person name="Takio S."/>
            <person name="Tamura K."/>
            <person name="Chung S.J."/>
            <person name="Nakamura S."/>
            <person name="Kuroiwa H."/>
            <person name="Tanaka K."/>
            <person name="Sato N."/>
            <person name="Kuroiwa T."/>
        </authorList>
    </citation>
    <scope>NUCLEOTIDE SEQUENCE [LARGE SCALE GENOMIC DNA]</scope>
    <source>
        <strain evidence="12 13">10D</strain>
    </source>
</reference>
<dbReference type="Pfam" id="PF23122">
    <property type="entry name" value="C2_ITFG1"/>
    <property type="match status" value="1"/>
</dbReference>
<evidence type="ECO:0000256" key="2">
    <source>
        <dbReference type="ARBA" id="ARBA00006496"/>
    </source>
</evidence>
<sequence>MLTAHYLLASALLVVCFLWVSSGTTASLLGPSGSRGPPSFPNGAAFSNATAYVSLDVLGRLQPLKLADLNADEYIDVLAIEPTTGRLYVSFWNHNLYRFGSPVLLTENVTHAITADFNGDGVSDVMAFTNAGTAALLLGSHSSNFSSGASIAVNANVSTAMLFSRYGDLLPDVLVPEGNGSFLVLTNRRKAKGTFQLSQWTPALCSIEKNITAFVDMNGDCLPDLVLLCSDGNGSSRLQPNPMPPRSREGPPQGPPSATGSGPQIAVWYSPGTGDILSSTTPSKVWTPFGGSLQVEQLLFADFTGSGTISILALTSNGGLSFVSNNHGNGGYGQRCNFHGSANLLNSVAVAISSSSGASNVPLRPSAQMVLVDYNYDAFPDLYVMNGSTGVILKNTAQKNSLAFQLQTQESFSALYNVSEPVVAAAYDTDQDGRQDLLISASDGIELWLNTISQTRNFLETAVQTAVSPYDNPRPFTESIGSTSIVAFQATNGLQLYACTQCPQSGSRQFISACQCFTGLNTMLNYVQEIAIGAGSSQRSWTNLLPNSFAIIYPQDPSNPNTWRLEFYTQRNLRSVIGVIIVLASAMILLGGIILFLLWREYCQDKQARLAREAYQSFGQYS</sequence>
<dbReference type="AlphaFoldDB" id="M1V5C9"/>
<evidence type="ECO:0000256" key="10">
    <source>
        <dbReference type="SAM" id="SignalP"/>
    </source>
</evidence>
<dbReference type="RefSeq" id="XP_005536486.1">
    <property type="nucleotide sequence ID" value="XM_005536429.1"/>
</dbReference>
<dbReference type="InterPro" id="IPR013517">
    <property type="entry name" value="FG-GAP"/>
</dbReference>
<dbReference type="Pfam" id="PF13517">
    <property type="entry name" value="FG-GAP_3"/>
    <property type="match status" value="1"/>
</dbReference>
<evidence type="ECO:0000256" key="9">
    <source>
        <dbReference type="SAM" id="Phobius"/>
    </source>
</evidence>
<feature type="signal peptide" evidence="10">
    <location>
        <begin position="1"/>
        <end position="26"/>
    </location>
</feature>
<evidence type="ECO:0000256" key="6">
    <source>
        <dbReference type="ARBA" id="ARBA00023136"/>
    </source>
</evidence>
<evidence type="ECO:0000256" key="4">
    <source>
        <dbReference type="ARBA" id="ARBA00022729"/>
    </source>
</evidence>
<feature type="domain" description="T-cell immunomodulatory protein TIP C2" evidence="11">
    <location>
        <begin position="492"/>
        <end position="568"/>
    </location>
</feature>
<accession>M1V5C9</accession>
<dbReference type="Gramene" id="CMK056CT">
    <property type="protein sequence ID" value="CMK056CT"/>
    <property type="gene ID" value="CMK056C"/>
</dbReference>
<dbReference type="InterPro" id="IPR057089">
    <property type="entry name" value="C2_TIP"/>
</dbReference>
<reference evidence="12 13" key="1">
    <citation type="journal article" date="2004" name="Nature">
        <title>Genome sequence of the ultrasmall unicellular red alga Cyanidioschyzon merolae 10D.</title>
        <authorList>
            <person name="Matsuzaki M."/>
            <person name="Misumi O."/>
            <person name="Shin-i T."/>
            <person name="Maruyama S."/>
            <person name="Takahara M."/>
            <person name="Miyagishima S."/>
            <person name="Mori T."/>
            <person name="Nishida K."/>
            <person name="Yagisawa F."/>
            <person name="Nishida K."/>
            <person name="Yoshida Y."/>
            <person name="Nishimura Y."/>
            <person name="Nakao S."/>
            <person name="Kobayashi T."/>
            <person name="Momoyama Y."/>
            <person name="Higashiyama T."/>
            <person name="Minoda A."/>
            <person name="Sano M."/>
            <person name="Nomoto H."/>
            <person name="Oishi K."/>
            <person name="Hayashi H."/>
            <person name="Ohta F."/>
            <person name="Nishizaka S."/>
            <person name="Haga S."/>
            <person name="Miura S."/>
            <person name="Morishita T."/>
            <person name="Kabeya Y."/>
            <person name="Terasawa K."/>
            <person name="Suzuki Y."/>
            <person name="Ishii Y."/>
            <person name="Asakawa S."/>
            <person name="Takano H."/>
            <person name="Ohta N."/>
            <person name="Kuroiwa H."/>
            <person name="Tanaka K."/>
            <person name="Shimizu N."/>
            <person name="Sugano S."/>
            <person name="Sato N."/>
            <person name="Nozaki H."/>
            <person name="Ogasawara N."/>
            <person name="Kohara Y."/>
            <person name="Kuroiwa T."/>
        </authorList>
    </citation>
    <scope>NUCLEOTIDE SEQUENCE [LARGE SCALE GENOMIC DNA]</scope>
    <source>
        <strain evidence="12 13">10D</strain>
    </source>
</reference>
<feature type="region of interest" description="Disordered" evidence="8">
    <location>
        <begin position="236"/>
        <end position="265"/>
    </location>
</feature>
<keyword evidence="5 9" id="KW-1133">Transmembrane helix</keyword>
<dbReference type="OMA" id="MDTELAN"/>
<comment type="similarity">
    <text evidence="2">Belongs to the TIP family.</text>
</comment>
<keyword evidence="4 10" id="KW-0732">Signal</keyword>
<organism evidence="12 13">
    <name type="scientific">Cyanidioschyzon merolae (strain NIES-3377 / 10D)</name>
    <name type="common">Unicellular red alga</name>
    <dbReference type="NCBI Taxonomy" id="280699"/>
    <lineage>
        <taxon>Eukaryota</taxon>
        <taxon>Rhodophyta</taxon>
        <taxon>Bangiophyceae</taxon>
        <taxon>Cyanidiales</taxon>
        <taxon>Cyanidiaceae</taxon>
        <taxon>Cyanidioschyzon</taxon>
    </lineage>
</organism>
<protein>
    <recommendedName>
        <fullName evidence="11">T-cell immunomodulatory protein TIP C2 domain-containing protein</fullName>
    </recommendedName>
</protein>
<evidence type="ECO:0000313" key="13">
    <source>
        <dbReference type="Proteomes" id="UP000007014"/>
    </source>
</evidence>
<dbReference type="PANTHER" id="PTHR13412:SF0">
    <property type="entry name" value="T-CELL IMMUNOMODULATORY PROTEIN"/>
    <property type="match status" value="1"/>
</dbReference>
<gene>
    <name evidence="12" type="ORF">CYME_CMK056C</name>
</gene>
<dbReference type="Proteomes" id="UP000007014">
    <property type="component" value="Chromosome 11"/>
</dbReference>
<dbReference type="GeneID" id="16994418"/>
<feature type="chain" id="PRO_5004018739" description="T-cell immunomodulatory protein TIP C2 domain-containing protein" evidence="10">
    <location>
        <begin position="27"/>
        <end position="622"/>
    </location>
</feature>
<dbReference type="SUPFAM" id="SSF69318">
    <property type="entry name" value="Integrin alpha N-terminal domain"/>
    <property type="match status" value="1"/>
</dbReference>
<evidence type="ECO:0000256" key="8">
    <source>
        <dbReference type="SAM" id="MobiDB-lite"/>
    </source>
</evidence>
<evidence type="ECO:0000256" key="3">
    <source>
        <dbReference type="ARBA" id="ARBA00022692"/>
    </source>
</evidence>
<keyword evidence="7" id="KW-0325">Glycoprotein</keyword>
<proteinExistence type="inferred from homology"/>
<evidence type="ECO:0000256" key="1">
    <source>
        <dbReference type="ARBA" id="ARBA00004479"/>
    </source>
</evidence>
<dbReference type="PANTHER" id="PTHR13412">
    <property type="entry name" value="T-CELL IMMUNOMODULATORY PROTEIN HOMOLOG"/>
    <property type="match status" value="1"/>
</dbReference>
<dbReference type="GO" id="GO:0005886">
    <property type="term" value="C:plasma membrane"/>
    <property type="evidence" value="ECO:0007669"/>
    <property type="project" value="TreeGrafter"/>
</dbReference>